<dbReference type="Proteomes" id="UP000321947">
    <property type="component" value="Unassembled WGS sequence"/>
</dbReference>
<evidence type="ECO:0008006" key="5">
    <source>
        <dbReference type="Google" id="ProtNLM"/>
    </source>
</evidence>
<dbReference type="PANTHER" id="PTHR47266">
    <property type="entry name" value="ENDONUCLEASE-RELATED"/>
    <property type="match status" value="1"/>
</dbReference>
<proteinExistence type="predicted"/>
<reference evidence="3 4" key="1">
    <citation type="submission" date="2019-08" db="EMBL/GenBank/DDBJ databases">
        <title>Draft genome sequences of two oriental melons (Cucumis melo L. var makuwa).</title>
        <authorList>
            <person name="Kwon S.-Y."/>
        </authorList>
    </citation>
    <scope>NUCLEOTIDE SEQUENCE [LARGE SCALE GENOMIC DNA]</scope>
    <source>
        <strain evidence="4">cv. Chang Bougi</strain>
        <strain evidence="3">cv. SW 3</strain>
        <tissue evidence="2">Leaf</tissue>
    </source>
</reference>
<dbReference type="Proteomes" id="UP000321393">
    <property type="component" value="Unassembled WGS sequence"/>
</dbReference>
<comment type="caution">
    <text evidence="2">The sequence shown here is derived from an EMBL/GenBank/DDBJ whole genome shotgun (WGS) entry which is preliminary data.</text>
</comment>
<dbReference type="InterPro" id="IPR036397">
    <property type="entry name" value="RNaseH_sf"/>
</dbReference>
<evidence type="ECO:0000313" key="1">
    <source>
        <dbReference type="EMBL" id="KAA0042069.1"/>
    </source>
</evidence>
<dbReference type="AlphaFoldDB" id="A0A5D3D189"/>
<dbReference type="Gene3D" id="3.30.420.10">
    <property type="entry name" value="Ribonuclease H-like superfamily/Ribonuclease H"/>
    <property type="match status" value="1"/>
</dbReference>
<dbReference type="OrthoDB" id="1934939at2759"/>
<evidence type="ECO:0000313" key="3">
    <source>
        <dbReference type="Proteomes" id="UP000321393"/>
    </source>
</evidence>
<evidence type="ECO:0000313" key="2">
    <source>
        <dbReference type="EMBL" id="TYK18011.1"/>
    </source>
</evidence>
<accession>A0A5D3D189</accession>
<organism evidence="2 4">
    <name type="scientific">Cucumis melo var. makuwa</name>
    <name type="common">Oriental melon</name>
    <dbReference type="NCBI Taxonomy" id="1194695"/>
    <lineage>
        <taxon>Eukaryota</taxon>
        <taxon>Viridiplantae</taxon>
        <taxon>Streptophyta</taxon>
        <taxon>Embryophyta</taxon>
        <taxon>Tracheophyta</taxon>
        <taxon>Spermatophyta</taxon>
        <taxon>Magnoliopsida</taxon>
        <taxon>eudicotyledons</taxon>
        <taxon>Gunneridae</taxon>
        <taxon>Pentapetalae</taxon>
        <taxon>rosids</taxon>
        <taxon>fabids</taxon>
        <taxon>Cucurbitales</taxon>
        <taxon>Cucurbitaceae</taxon>
        <taxon>Benincaseae</taxon>
        <taxon>Cucumis</taxon>
    </lineage>
</organism>
<sequence length="247" mass="28655">MGYYWPKIVQDSIGYAKKCETCEYHANFIHQPPEPLHRTVASWPFEAWGLDLVGPITPKSSVGHSYILAATVYFSKWAEAIPFKEAKKENEVNFIRTHIIYRYGVTPYSLVYGVKVVLPFEREIPSLRMAVQEGLTTEDNVKLRLQELEVLDKRRLEAQQALKCCQARMSKGFDKHFKPRSFQVGELVLAIRRPIITTRYTGNKFTSKWDGPYIVKEVYTNDRNKIVDRDGLKIGPINEKFLKKFYA</sequence>
<name>A0A5D3D189_CUCMM</name>
<dbReference type="EMBL" id="SSTE01016227">
    <property type="protein sequence ID" value="KAA0042069.1"/>
    <property type="molecule type" value="Genomic_DNA"/>
</dbReference>
<gene>
    <name evidence="2" type="ORF">E5676_scaffold306G003240</name>
    <name evidence="1" type="ORF">E6C27_scaffold67G005310</name>
</gene>
<dbReference type="InterPro" id="IPR012337">
    <property type="entry name" value="RNaseH-like_sf"/>
</dbReference>
<dbReference type="SUPFAM" id="SSF53098">
    <property type="entry name" value="Ribonuclease H-like"/>
    <property type="match status" value="1"/>
</dbReference>
<dbReference type="GO" id="GO:0003676">
    <property type="term" value="F:nucleic acid binding"/>
    <property type="evidence" value="ECO:0007669"/>
    <property type="project" value="InterPro"/>
</dbReference>
<protein>
    <recommendedName>
        <fullName evidence="5">Integrase zinc-binding domain-containing protein</fullName>
    </recommendedName>
</protein>
<dbReference type="EMBL" id="SSTD01007940">
    <property type="protein sequence ID" value="TYK18011.1"/>
    <property type="molecule type" value="Genomic_DNA"/>
</dbReference>
<dbReference type="InterPro" id="IPR052160">
    <property type="entry name" value="Gypsy_RT_Integrase-like"/>
</dbReference>
<evidence type="ECO:0000313" key="4">
    <source>
        <dbReference type="Proteomes" id="UP000321947"/>
    </source>
</evidence>